<feature type="compositionally biased region" description="Basic residues" evidence="1">
    <location>
        <begin position="1"/>
        <end position="10"/>
    </location>
</feature>
<comment type="caution">
    <text evidence="3">The sequence shown here is derived from an EMBL/GenBank/DDBJ whole genome shotgun (WGS) entry which is preliminary data.</text>
</comment>
<gene>
    <name evidence="3" type="ORF">CEURO_LOCUS14555</name>
</gene>
<feature type="domain" description="XS" evidence="2">
    <location>
        <begin position="367"/>
        <end position="500"/>
    </location>
</feature>
<dbReference type="Gene3D" id="3.30.70.2890">
    <property type="entry name" value="XS domain"/>
    <property type="match status" value="1"/>
</dbReference>
<evidence type="ECO:0000259" key="2">
    <source>
        <dbReference type="Pfam" id="PF03468"/>
    </source>
</evidence>
<evidence type="ECO:0000256" key="1">
    <source>
        <dbReference type="SAM" id="MobiDB-lite"/>
    </source>
</evidence>
<feature type="region of interest" description="Disordered" evidence="1">
    <location>
        <begin position="178"/>
        <end position="214"/>
    </location>
</feature>
<dbReference type="PANTHER" id="PTHR46619:SF3">
    <property type="entry name" value="RNA RECOGNITION MOTIF XS DOMAIN PROTEIN"/>
    <property type="match status" value="1"/>
</dbReference>
<feature type="compositionally biased region" description="Basic residues" evidence="1">
    <location>
        <begin position="17"/>
        <end position="32"/>
    </location>
</feature>
<dbReference type="Pfam" id="PF03468">
    <property type="entry name" value="XS"/>
    <property type="match status" value="1"/>
</dbReference>
<keyword evidence="4" id="KW-1185">Reference proteome</keyword>
<protein>
    <recommendedName>
        <fullName evidence="2">XS domain-containing protein</fullName>
    </recommendedName>
</protein>
<dbReference type="InterPro" id="IPR038588">
    <property type="entry name" value="XS_domain_sf"/>
</dbReference>
<organism evidence="3 4">
    <name type="scientific">Cuscuta europaea</name>
    <name type="common">European dodder</name>
    <dbReference type="NCBI Taxonomy" id="41803"/>
    <lineage>
        <taxon>Eukaryota</taxon>
        <taxon>Viridiplantae</taxon>
        <taxon>Streptophyta</taxon>
        <taxon>Embryophyta</taxon>
        <taxon>Tracheophyta</taxon>
        <taxon>Spermatophyta</taxon>
        <taxon>Magnoliopsida</taxon>
        <taxon>eudicotyledons</taxon>
        <taxon>Gunneridae</taxon>
        <taxon>Pentapetalae</taxon>
        <taxon>asterids</taxon>
        <taxon>lamiids</taxon>
        <taxon>Solanales</taxon>
        <taxon>Convolvulaceae</taxon>
        <taxon>Cuscuteae</taxon>
        <taxon>Cuscuta</taxon>
        <taxon>Cuscuta subgen. Cuscuta</taxon>
    </lineage>
</organism>
<dbReference type="InterPro" id="IPR005380">
    <property type="entry name" value="XS_domain"/>
</dbReference>
<dbReference type="OrthoDB" id="1915348at2759"/>
<evidence type="ECO:0000313" key="3">
    <source>
        <dbReference type="EMBL" id="CAH9099620.1"/>
    </source>
</evidence>
<feature type="compositionally biased region" description="Basic and acidic residues" evidence="1">
    <location>
        <begin position="197"/>
        <end position="214"/>
    </location>
</feature>
<accession>A0A9P1EEH3</accession>
<dbReference type="Proteomes" id="UP001152484">
    <property type="component" value="Unassembled WGS sequence"/>
</dbReference>
<proteinExistence type="predicted"/>
<feature type="region of interest" description="Disordered" evidence="1">
    <location>
        <begin position="1"/>
        <end position="81"/>
    </location>
</feature>
<reference evidence="3" key="1">
    <citation type="submission" date="2022-07" db="EMBL/GenBank/DDBJ databases">
        <authorList>
            <person name="Macas J."/>
            <person name="Novak P."/>
            <person name="Neumann P."/>
        </authorList>
    </citation>
    <scope>NUCLEOTIDE SEQUENCE</scope>
</reference>
<dbReference type="PANTHER" id="PTHR46619">
    <property type="entry name" value="RNA RECOGNITION MOTIF XS DOMAIN PROTEIN-RELATED"/>
    <property type="match status" value="1"/>
</dbReference>
<name>A0A9P1EEH3_CUSEU</name>
<dbReference type="GO" id="GO:0031047">
    <property type="term" value="P:regulatory ncRNA-mediated gene silencing"/>
    <property type="evidence" value="ECO:0007669"/>
    <property type="project" value="InterPro"/>
</dbReference>
<sequence length="522" mass="58455">MVGGNPKRHPSSSSATSRRRFPRNALKNHRSSNSKPSAFGSRSGETESNLSPEPGIPSAQTTPHTPKLRPVNSPRPDEGIQSALPSLRFLDPRQTPPAPAPVYGIQMLERRTLVLADGSVRTYFALPQNYRDFSPLPRTEIHRPQPGFDRQFQSSPDLHPEYCGDLALHSRNQNFRDSPRLDWQDGGQVLMPGNDNSIKRKYLDDKREDNDSLSRRRQKLLQLANGDNGSPGISGSHMGKGPEEFITAEQSAHPLKHHEVDQKALKKAFLHFAKAVYEGAKLKNRYLANGKQGYLQCTVCDRDSKHYSDMHSLIMHTYHSENADSTVDHLGYHKALCVLMGWNYLTPPDSSKSYQLLSAEEAAANLDDLIVWPSMVFIHNTVTGKRADGSVEGLGNRVMSEYLTEIGCKGGKPKAAFNKSGHRGMTIVKFSPDRSGLKEAMRLADYFQRSNHGRSKWALVQSSTLSQDEDNNPDLVKVDPVTQEKKRVFYGYLANVSDIDKIEFDLRRKVSIESKIELLLAQ</sequence>
<evidence type="ECO:0000313" key="4">
    <source>
        <dbReference type="Proteomes" id="UP001152484"/>
    </source>
</evidence>
<dbReference type="EMBL" id="CAMAPE010000038">
    <property type="protein sequence ID" value="CAH9099620.1"/>
    <property type="molecule type" value="Genomic_DNA"/>
</dbReference>
<dbReference type="AlphaFoldDB" id="A0A9P1EEH3"/>